<name>A0ABZ2XY62_9RHOB</name>
<sequence>MIWTDKTYSYAATLCQHTGRPCPAAARIVKRLTQAVHRAGAATSPDFEIDGSADVQGCDRVCTARFVATQDQIRLFCGVSGDTANATLDRIADALFDMTGAMASPGAAHTPCAMLQARTRPAQPATPALSVAVP</sequence>
<protein>
    <submittedName>
        <fullName evidence="1">Uncharacterized protein</fullName>
    </submittedName>
</protein>
<gene>
    <name evidence="1" type="ORF">QEZ52_04055</name>
</gene>
<dbReference type="RefSeq" id="WP_406648162.1">
    <property type="nucleotide sequence ID" value="NZ_CP123584.1"/>
</dbReference>
<reference evidence="1 2" key="1">
    <citation type="submission" date="2023-04" db="EMBL/GenBank/DDBJ databases">
        <title>Complete genome sequence of Alisedimentitalea scapharcae.</title>
        <authorList>
            <person name="Rong J.-C."/>
            <person name="Yi M.-L."/>
            <person name="Zhao Q."/>
        </authorList>
    </citation>
    <scope>NUCLEOTIDE SEQUENCE [LARGE SCALE GENOMIC DNA]</scope>
    <source>
        <strain evidence="1 2">KCTC 42119</strain>
    </source>
</reference>
<organism evidence="1 2">
    <name type="scientific">Aliisedimentitalea scapharcae</name>
    <dbReference type="NCBI Taxonomy" id="1524259"/>
    <lineage>
        <taxon>Bacteria</taxon>
        <taxon>Pseudomonadati</taxon>
        <taxon>Pseudomonadota</taxon>
        <taxon>Alphaproteobacteria</taxon>
        <taxon>Rhodobacterales</taxon>
        <taxon>Roseobacteraceae</taxon>
        <taxon>Aliisedimentitalea</taxon>
    </lineage>
</organism>
<proteinExistence type="predicted"/>
<evidence type="ECO:0000313" key="1">
    <source>
        <dbReference type="EMBL" id="WZK89730.1"/>
    </source>
</evidence>
<evidence type="ECO:0000313" key="2">
    <source>
        <dbReference type="Proteomes" id="UP001623232"/>
    </source>
</evidence>
<accession>A0ABZ2XY62</accession>
<keyword evidence="2" id="KW-1185">Reference proteome</keyword>
<dbReference type="Proteomes" id="UP001623232">
    <property type="component" value="Chromosome"/>
</dbReference>
<dbReference type="EMBL" id="CP123584">
    <property type="protein sequence ID" value="WZK89730.1"/>
    <property type="molecule type" value="Genomic_DNA"/>
</dbReference>